<dbReference type="Proteomes" id="UP000295351">
    <property type="component" value="Unassembled WGS sequence"/>
</dbReference>
<comment type="caution">
    <text evidence="1">The sequence shown here is derived from an EMBL/GenBank/DDBJ whole genome shotgun (WGS) entry which is preliminary data.</text>
</comment>
<keyword evidence="2" id="KW-1185">Reference proteome</keyword>
<proteinExistence type="predicted"/>
<sequence>MRTPERPRLLPVFGKLQNAKVTQMKLVSRGNVDNPMLVKHK</sequence>
<organism evidence="1 2">
    <name type="scientific">Shinella granuli</name>
    <dbReference type="NCBI Taxonomy" id="323621"/>
    <lineage>
        <taxon>Bacteria</taxon>
        <taxon>Pseudomonadati</taxon>
        <taxon>Pseudomonadota</taxon>
        <taxon>Alphaproteobacteria</taxon>
        <taxon>Hyphomicrobiales</taxon>
        <taxon>Rhizobiaceae</taxon>
        <taxon>Shinella</taxon>
    </lineage>
</organism>
<dbReference type="AlphaFoldDB" id="A0A4R2BV19"/>
<gene>
    <name evidence="1" type="ORF">EV665_1527</name>
</gene>
<dbReference type="EMBL" id="SLVX01000052">
    <property type="protein sequence ID" value="TCN31631.1"/>
    <property type="molecule type" value="Genomic_DNA"/>
</dbReference>
<reference evidence="1 2" key="1">
    <citation type="submission" date="2019-03" db="EMBL/GenBank/DDBJ databases">
        <title>Genomic Encyclopedia of Type Strains, Phase IV (KMG-IV): sequencing the most valuable type-strain genomes for metagenomic binning, comparative biology and taxonomic classification.</title>
        <authorList>
            <person name="Goeker M."/>
        </authorList>
    </citation>
    <scope>NUCLEOTIDE SEQUENCE [LARGE SCALE GENOMIC DNA]</scope>
    <source>
        <strain evidence="1 2">DSM 18401</strain>
    </source>
</reference>
<protein>
    <submittedName>
        <fullName evidence="1">Uncharacterized protein</fullName>
    </submittedName>
</protein>
<evidence type="ECO:0000313" key="2">
    <source>
        <dbReference type="Proteomes" id="UP000295351"/>
    </source>
</evidence>
<accession>A0A4R2BV19</accession>
<evidence type="ECO:0000313" key="1">
    <source>
        <dbReference type="EMBL" id="TCN31631.1"/>
    </source>
</evidence>
<name>A0A4R2BV19_SHIGR</name>